<dbReference type="Proteomes" id="UP000248790">
    <property type="component" value="Unassembled WGS sequence"/>
</dbReference>
<dbReference type="SUPFAM" id="SSF46689">
    <property type="entry name" value="Homeodomain-like"/>
    <property type="match status" value="1"/>
</dbReference>
<dbReference type="Gene3D" id="1.10.10.10">
    <property type="entry name" value="Winged helix-like DNA-binding domain superfamily/Winged helix DNA-binding domain"/>
    <property type="match status" value="1"/>
</dbReference>
<organism evidence="2 3">
    <name type="scientific">Larkinella arboricola</name>
    <dbReference type="NCBI Taxonomy" id="643671"/>
    <lineage>
        <taxon>Bacteria</taxon>
        <taxon>Pseudomonadati</taxon>
        <taxon>Bacteroidota</taxon>
        <taxon>Cytophagia</taxon>
        <taxon>Cytophagales</taxon>
        <taxon>Spirosomataceae</taxon>
        <taxon>Larkinella</taxon>
    </lineage>
</organism>
<dbReference type="RefSeq" id="WP_229310853.1">
    <property type="nucleotide sequence ID" value="NZ_QLMC01000015.1"/>
</dbReference>
<dbReference type="InterPro" id="IPR002514">
    <property type="entry name" value="Transposase_8"/>
</dbReference>
<evidence type="ECO:0000256" key="1">
    <source>
        <dbReference type="SAM" id="Coils"/>
    </source>
</evidence>
<dbReference type="Pfam" id="PF01527">
    <property type="entry name" value="HTH_Tnp_1"/>
    <property type="match status" value="1"/>
</dbReference>
<dbReference type="GO" id="GO:0004803">
    <property type="term" value="F:transposase activity"/>
    <property type="evidence" value="ECO:0007669"/>
    <property type="project" value="InterPro"/>
</dbReference>
<evidence type="ECO:0000313" key="3">
    <source>
        <dbReference type="Proteomes" id="UP000248790"/>
    </source>
</evidence>
<proteinExistence type="predicted"/>
<feature type="coiled-coil region" evidence="1">
    <location>
        <begin position="51"/>
        <end position="85"/>
    </location>
</feature>
<reference evidence="2 3" key="1">
    <citation type="submission" date="2018-06" db="EMBL/GenBank/DDBJ databases">
        <title>Genomic Encyclopedia of Archaeal and Bacterial Type Strains, Phase II (KMG-II): from individual species to whole genera.</title>
        <authorList>
            <person name="Goeker M."/>
        </authorList>
    </citation>
    <scope>NUCLEOTIDE SEQUENCE [LARGE SCALE GENOMIC DNA]</scope>
    <source>
        <strain evidence="2 3">DSM 21851</strain>
    </source>
</reference>
<gene>
    <name evidence="2" type="ORF">LX87_05539</name>
</gene>
<name>A0A327WHA3_LARAB</name>
<comment type="caution">
    <text evidence="2">The sequence shown here is derived from an EMBL/GenBank/DDBJ whole genome shotgun (WGS) entry which is preliminary data.</text>
</comment>
<accession>A0A327WHA3</accession>
<dbReference type="EMBL" id="QLMC01000015">
    <property type="protein sequence ID" value="RAJ90060.1"/>
    <property type="molecule type" value="Genomic_DNA"/>
</dbReference>
<keyword evidence="3" id="KW-1185">Reference proteome</keyword>
<protein>
    <submittedName>
        <fullName evidence="2">Transposase-like protein</fullName>
    </submittedName>
</protein>
<sequence>MKKEKRVFTPEHRESILKEAARAGKMETCRKYNLSPSLLRKWQHKYENSGLAGLSNRYKTVDHQAREMEQENERLKRIVAKQALELEVMAELCLSPLNGWTKLEKQFSPLYSGNHEQSQTNIHPRRPLLIGSGSPTGWGFRCM</sequence>
<dbReference type="InterPro" id="IPR036388">
    <property type="entry name" value="WH-like_DNA-bd_sf"/>
</dbReference>
<dbReference type="InterPro" id="IPR009057">
    <property type="entry name" value="Homeodomain-like_sf"/>
</dbReference>
<dbReference type="AlphaFoldDB" id="A0A327WHA3"/>
<dbReference type="GO" id="GO:0006313">
    <property type="term" value="P:DNA transposition"/>
    <property type="evidence" value="ECO:0007669"/>
    <property type="project" value="InterPro"/>
</dbReference>
<evidence type="ECO:0000313" key="2">
    <source>
        <dbReference type="EMBL" id="RAJ90060.1"/>
    </source>
</evidence>
<dbReference type="GO" id="GO:0003677">
    <property type="term" value="F:DNA binding"/>
    <property type="evidence" value="ECO:0007669"/>
    <property type="project" value="InterPro"/>
</dbReference>
<keyword evidence="1" id="KW-0175">Coiled coil</keyword>